<feature type="region of interest" description="Disordered" evidence="2">
    <location>
        <begin position="229"/>
        <end position="249"/>
    </location>
</feature>
<accession>A0A7G2CQ24</accession>
<dbReference type="Proteomes" id="UP000515908">
    <property type="component" value="Chromosome 23"/>
</dbReference>
<dbReference type="InterPro" id="IPR000048">
    <property type="entry name" value="IQ_motif_EF-hand-BS"/>
</dbReference>
<reference evidence="3 4" key="1">
    <citation type="submission" date="2020-08" db="EMBL/GenBank/DDBJ databases">
        <authorList>
            <person name="Newling K."/>
            <person name="Davey J."/>
            <person name="Forrester S."/>
        </authorList>
    </citation>
    <scope>NUCLEOTIDE SEQUENCE [LARGE SCALE GENOMIC DNA]</scope>
    <source>
        <strain evidence="4">Crithidia deanei Carvalho (ATCC PRA-265)</strain>
    </source>
</reference>
<keyword evidence="1" id="KW-0175">Coiled coil</keyword>
<keyword evidence="4" id="KW-1185">Reference proteome</keyword>
<evidence type="ECO:0000256" key="1">
    <source>
        <dbReference type="SAM" id="Coils"/>
    </source>
</evidence>
<dbReference type="Pfam" id="PF00612">
    <property type="entry name" value="IQ"/>
    <property type="match status" value="2"/>
</dbReference>
<feature type="compositionally biased region" description="Polar residues" evidence="2">
    <location>
        <begin position="401"/>
        <end position="413"/>
    </location>
</feature>
<dbReference type="SMART" id="SM00015">
    <property type="entry name" value="IQ"/>
    <property type="match status" value="2"/>
</dbReference>
<dbReference type="PROSITE" id="PS50096">
    <property type="entry name" value="IQ"/>
    <property type="match status" value="2"/>
</dbReference>
<feature type="region of interest" description="Disordered" evidence="2">
    <location>
        <begin position="394"/>
        <end position="413"/>
    </location>
</feature>
<name>A0A7G2CQ24_9TRYP</name>
<protein>
    <submittedName>
        <fullName evidence="3">IQ calmodulin-binding motif containing protein, putative</fullName>
    </submittedName>
</protein>
<dbReference type="VEuPathDB" id="TriTrypDB:ADEAN_000949500"/>
<sequence>MLASRTAGADLETLLNLYDDENTNDEQIIFSTFEFVQGMHGVVESLLLESRFKEASRCLDICEDAMPSDRIRIKENHRSTSESKDTRRMLYLAQGDMSLFLALQKRTMRLRQSLAKEKEARKALKPPPLAVEQTAAVSLYHPKRPLLDYGPLGLARTVPANEKAPPAVNGRLFVQRTVTPVSPPKRGVVAKSLKVEDSYRVLPPLVTESRTLWRDYHTYHPVKEEEGPVAFSFGDHDQPTSSSSRTAEDAEIPLYLRTANKELELFSDDDEEVQHLAELRRQSTFQRRRTLNPLDELFVARSSLGARSSSSVSRTRSRRHSIQVPSSPDSGARQEKVHRLASQHKMALQLKKRETFWKTVKNKQWRRASPTGSSPVSDDNAFPTADMVQSPLSSMADDATTETNSMHSTGNLAQDSIRRAYETIGRVQRKHSAADRPSVVEGRASFARMFPALKEDEEKPEPFSTTTVPHSVLNRVKQNPKVAEDLLKLENDGMLDRQRVREETEEWQRRAAALYYQPPPEEKKEEKETDVVAHPQLTSPTCVPVLVNVSVMKDGRTLKGRESIVVPLQEVHSVQVLQEEEDEEHSIHTAEPPAPPEFNPAVRTLVRHHMENKQRKEVPMRGKEADVNPQWETKPFAEESRLKCLPDRVKRHYGEVLTKRTEMMEKEVKDIKASTSERAARSVQVQSFDATDVEVQRVSSMEYENEPMLLPNPFERDLVETVGITKTFDSGLFNQSEKSNIGVIPSLEILKHCGQSWETIPAQTLANCLPLLVATYRIQRTWRGYRARQVVASKQRQVMAHIMKQERNINAVLAMQRAWRRFRARNAVASMMERKKTAMENRPVMDPVHLEAFDDRHLLISGERVVDHGDQLPLYDVPPHLTAAQASTLGVLQEHMAARRIAGTYQNYLHLKVNRMSEEAHQLIGYVTQKGTLSLSEGTWKERLGFEDVGRYTGDVYGKYLNRVEKVRATGSSYFVPWEKVSMTELRKVKEANEEKMRQQQLEEERRQMHLEEQAKQLERRRWDAALVLQRVGRAYRYRFWLNQLYMNSETSLLQHNGGEAVEEVSYSLQPQAAAGTSLSRAPQYSQQLLNEMTARLGIIPSKATADEINESLLLRDSHNFIVAQLKERHPMWFKEAFNLENYEEKTVRVVQAFFRAKLSAEVSFQRYLDFYATKIQRQWRAYKRRSS</sequence>
<organism evidence="3 4">
    <name type="scientific">Angomonas deanei</name>
    <dbReference type="NCBI Taxonomy" id="59799"/>
    <lineage>
        <taxon>Eukaryota</taxon>
        <taxon>Discoba</taxon>
        <taxon>Euglenozoa</taxon>
        <taxon>Kinetoplastea</taxon>
        <taxon>Metakinetoplastina</taxon>
        <taxon>Trypanosomatida</taxon>
        <taxon>Trypanosomatidae</taxon>
        <taxon>Strigomonadinae</taxon>
        <taxon>Angomonas</taxon>
    </lineage>
</organism>
<feature type="region of interest" description="Disordered" evidence="2">
    <location>
        <begin position="363"/>
        <end position="386"/>
    </location>
</feature>
<gene>
    <name evidence="3" type="ORF">ADEAN_000949500</name>
</gene>
<proteinExistence type="predicted"/>
<evidence type="ECO:0000313" key="3">
    <source>
        <dbReference type="EMBL" id="CAD2221956.1"/>
    </source>
</evidence>
<dbReference type="AlphaFoldDB" id="A0A7G2CQ24"/>
<feature type="region of interest" description="Disordered" evidence="2">
    <location>
        <begin position="308"/>
        <end position="336"/>
    </location>
</feature>
<evidence type="ECO:0000313" key="4">
    <source>
        <dbReference type="Proteomes" id="UP000515908"/>
    </source>
</evidence>
<feature type="coiled-coil region" evidence="1">
    <location>
        <begin position="983"/>
        <end position="1022"/>
    </location>
</feature>
<evidence type="ECO:0000256" key="2">
    <source>
        <dbReference type="SAM" id="MobiDB-lite"/>
    </source>
</evidence>
<dbReference type="EMBL" id="LR877167">
    <property type="protein sequence ID" value="CAD2221956.1"/>
    <property type="molecule type" value="Genomic_DNA"/>
</dbReference>